<keyword evidence="2" id="KW-0812">Transmembrane</keyword>
<proteinExistence type="predicted"/>
<gene>
    <name evidence="4" type="ORF">PG993_014010</name>
</gene>
<dbReference type="SUPFAM" id="SSF51695">
    <property type="entry name" value="PLC-like phosphodiesterases"/>
    <property type="match status" value="1"/>
</dbReference>
<feature type="region of interest" description="Disordered" evidence="1">
    <location>
        <begin position="1"/>
        <end position="24"/>
    </location>
</feature>
<sequence length="338" mass="37966">MDISLPASPWAAARKQTGTPSQLPQTISHRGYSAAFPENTMAAFRGAVEAGTHAIETDLHLSKDGVIVLSHDATLKRCFGDARRVVDYDWEVLKAVRTLKEPTQPMPRLIDLLEYLGQPEQRDIWLLLDIKVLRTVLFLLHVIDRVKTDNDQAHLLTGLAELLASVPTTRPWKNRIMLGVWDAEWVSGCLRYLPGFPIALIAFSPPYATAMLPVTQLSFNLYNYSFATCRGSKFIKRAKAEDRLIFSWTDNTDDWMVKSLENEADGVITDDPKRFREVCEQWSSSDDSKMQDGAGGRRLSVKQTILWLIINFLVILGEVITGLVKGSPRTQVKRALGI</sequence>
<keyword evidence="2" id="KW-0472">Membrane</keyword>
<comment type="caution">
    <text evidence="4">The sequence shown here is derived from an EMBL/GenBank/DDBJ whole genome shotgun (WGS) entry which is preliminary data.</text>
</comment>
<evidence type="ECO:0000256" key="2">
    <source>
        <dbReference type="SAM" id="Phobius"/>
    </source>
</evidence>
<reference evidence="4 5" key="1">
    <citation type="submission" date="2023-01" db="EMBL/GenBank/DDBJ databases">
        <title>Analysis of 21 Apiospora genomes using comparative genomics revels a genus with tremendous synthesis potential of carbohydrate active enzymes and secondary metabolites.</title>
        <authorList>
            <person name="Sorensen T."/>
        </authorList>
    </citation>
    <scope>NUCLEOTIDE SEQUENCE [LARGE SCALE GENOMIC DNA]</scope>
    <source>
        <strain evidence="4 5">CBS 33761</strain>
    </source>
</reference>
<evidence type="ECO:0000256" key="1">
    <source>
        <dbReference type="SAM" id="MobiDB-lite"/>
    </source>
</evidence>
<dbReference type="EMBL" id="JAQQWK010000013">
    <property type="protein sequence ID" value="KAK8017684.1"/>
    <property type="molecule type" value="Genomic_DNA"/>
</dbReference>
<keyword evidence="5" id="KW-1185">Reference proteome</keyword>
<dbReference type="InterPro" id="IPR030395">
    <property type="entry name" value="GP_PDE_dom"/>
</dbReference>
<dbReference type="Gene3D" id="3.20.20.190">
    <property type="entry name" value="Phosphatidylinositol (PI) phosphodiesterase"/>
    <property type="match status" value="1"/>
</dbReference>
<accession>A0ABR1RRT5</accession>
<feature type="transmembrane region" description="Helical" evidence="2">
    <location>
        <begin position="305"/>
        <end position="324"/>
    </location>
</feature>
<dbReference type="PROSITE" id="PS51704">
    <property type="entry name" value="GP_PDE"/>
    <property type="match status" value="1"/>
</dbReference>
<dbReference type="PANTHER" id="PTHR43805">
    <property type="entry name" value="GLYCEROPHOSPHORYL DIESTER PHOSPHODIESTERASE"/>
    <property type="match status" value="1"/>
</dbReference>
<keyword evidence="2" id="KW-1133">Transmembrane helix</keyword>
<protein>
    <submittedName>
        <fullName evidence="4">Phosphatidylglycerol phospholipase C</fullName>
    </submittedName>
</protein>
<feature type="domain" description="GP-PDE" evidence="3">
    <location>
        <begin position="24"/>
        <end position="279"/>
    </location>
</feature>
<dbReference type="InterPro" id="IPR017946">
    <property type="entry name" value="PLC-like_Pdiesterase_TIM-brl"/>
</dbReference>
<evidence type="ECO:0000259" key="3">
    <source>
        <dbReference type="PROSITE" id="PS51704"/>
    </source>
</evidence>
<dbReference type="PANTHER" id="PTHR43805:SF1">
    <property type="entry name" value="GP-PDE DOMAIN-CONTAINING PROTEIN"/>
    <property type="match status" value="1"/>
</dbReference>
<organism evidence="4 5">
    <name type="scientific">Apiospora rasikravindrae</name>
    <dbReference type="NCBI Taxonomy" id="990691"/>
    <lineage>
        <taxon>Eukaryota</taxon>
        <taxon>Fungi</taxon>
        <taxon>Dikarya</taxon>
        <taxon>Ascomycota</taxon>
        <taxon>Pezizomycotina</taxon>
        <taxon>Sordariomycetes</taxon>
        <taxon>Xylariomycetidae</taxon>
        <taxon>Amphisphaeriales</taxon>
        <taxon>Apiosporaceae</taxon>
        <taxon>Apiospora</taxon>
    </lineage>
</organism>
<evidence type="ECO:0000313" key="4">
    <source>
        <dbReference type="EMBL" id="KAK8017684.1"/>
    </source>
</evidence>
<name>A0ABR1RRT5_9PEZI</name>
<dbReference type="Proteomes" id="UP001444661">
    <property type="component" value="Unassembled WGS sequence"/>
</dbReference>
<dbReference type="Pfam" id="PF03009">
    <property type="entry name" value="GDPD"/>
    <property type="match status" value="1"/>
</dbReference>
<evidence type="ECO:0000313" key="5">
    <source>
        <dbReference type="Proteomes" id="UP001444661"/>
    </source>
</evidence>